<dbReference type="RefSeq" id="WP_172112852.1">
    <property type="nucleotide sequence ID" value="NZ_JABFDN010000008.1"/>
</dbReference>
<dbReference type="CDD" id="cd17260">
    <property type="entry name" value="RMtype1_S_EcoEI-TRD1-CR1_like"/>
    <property type="match status" value="1"/>
</dbReference>
<evidence type="ECO:0000259" key="4">
    <source>
        <dbReference type="Pfam" id="PF01420"/>
    </source>
</evidence>
<sequence length="570" mass="62644">MNAERLLAHYEEIAEAPDAIARLRSFILDLAVRGKLVPQDPKDEPAPELLQRIGAEKLRLAAKGLIRASKQIGSKLEPPFLIPENWRWTQLAEIGVLSPRNDASDDVQASFVPMPLIAAEYGVGNGHEVRSWGEIKKGYTHFAEGDVGLAKITPCFENGKSTVFRGLTGGIGSGTTELHVVRPVFVDPDFILIFLKCPYFISTGIPKMTGTAGQKRVPTEYFAHSPFPLPPLGEQARIVAKVNELMVLCERLEAMRTARETTRDRLAAASLARLSAPDPETFQSDARFALDALPALTARPDQIKQLRQTILNLAVRGKLVPQDPNDEPAAELLRRTVSTKQIVRRSLVTISSANEPYSLPDTWKWASLDQLLVSGPQNGISPKPTNREDAPKAITLTATTSGIFDPACYKRVEAVIPEDSDFWLRDGDLLFQRGNTREYVGMSAIYRGPPNAFLFPDLMIKVRISAEVNLRFVHLASISQPARRFLSENASGAQATMPKINQSTLISLPIPLPPIAEQRRIVARVDELMALCDRLEAALAVADAGRRNLLNALLAEALAPAEDRELEAAE</sequence>
<keyword evidence="2" id="KW-0680">Restriction system</keyword>
<feature type="domain" description="Type I restriction modification DNA specificity" evidence="4">
    <location>
        <begin position="453"/>
        <end position="537"/>
    </location>
</feature>
<accession>A0ABX2CK84</accession>
<dbReference type="Pfam" id="PF01420">
    <property type="entry name" value="Methylase_S"/>
    <property type="match status" value="1"/>
</dbReference>
<gene>
    <name evidence="5" type="ORF">HL667_22360</name>
</gene>
<dbReference type="InterPro" id="IPR051212">
    <property type="entry name" value="Type-I_RE_S_subunit"/>
</dbReference>
<name>A0ABX2CK84_9BRAD</name>
<keyword evidence="5" id="KW-0255">Endonuclease</keyword>
<comment type="caution">
    <text evidence="5">The sequence shown here is derived from an EMBL/GenBank/DDBJ whole genome shotgun (WGS) entry which is preliminary data.</text>
</comment>
<dbReference type="EMBL" id="JABFDN010000008">
    <property type="protein sequence ID" value="NPU67764.1"/>
    <property type="molecule type" value="Genomic_DNA"/>
</dbReference>
<dbReference type="Proteomes" id="UP000886476">
    <property type="component" value="Unassembled WGS sequence"/>
</dbReference>
<comment type="similarity">
    <text evidence="1">Belongs to the type-I restriction system S methylase family.</text>
</comment>
<dbReference type="PANTHER" id="PTHR43140:SF1">
    <property type="entry name" value="TYPE I RESTRICTION ENZYME ECOKI SPECIFICITY SUBUNIT"/>
    <property type="match status" value="1"/>
</dbReference>
<evidence type="ECO:0000313" key="6">
    <source>
        <dbReference type="Proteomes" id="UP000886476"/>
    </source>
</evidence>
<evidence type="ECO:0000313" key="5">
    <source>
        <dbReference type="EMBL" id="NPU67764.1"/>
    </source>
</evidence>
<dbReference type="GO" id="GO:0004519">
    <property type="term" value="F:endonuclease activity"/>
    <property type="evidence" value="ECO:0007669"/>
    <property type="project" value="UniProtKB-KW"/>
</dbReference>
<dbReference type="CDD" id="cd17261">
    <property type="entry name" value="RMtype1_S_EcoKI-TRD2-CR2_like"/>
    <property type="match status" value="1"/>
</dbReference>
<dbReference type="InterPro" id="IPR044946">
    <property type="entry name" value="Restrct_endonuc_typeI_TRD_sf"/>
</dbReference>
<evidence type="ECO:0000256" key="3">
    <source>
        <dbReference type="ARBA" id="ARBA00023125"/>
    </source>
</evidence>
<dbReference type="Gene3D" id="3.90.220.20">
    <property type="entry name" value="DNA methylase specificity domains"/>
    <property type="match status" value="3"/>
</dbReference>
<organism evidence="5 6">
    <name type="scientific">Bradyrhizobium aeschynomenes</name>
    <dbReference type="NCBI Taxonomy" id="2734909"/>
    <lineage>
        <taxon>Bacteria</taxon>
        <taxon>Pseudomonadati</taxon>
        <taxon>Pseudomonadota</taxon>
        <taxon>Alphaproteobacteria</taxon>
        <taxon>Hyphomicrobiales</taxon>
        <taxon>Nitrobacteraceae</taxon>
        <taxon>Bradyrhizobium</taxon>
    </lineage>
</organism>
<keyword evidence="5" id="KW-0540">Nuclease</keyword>
<proteinExistence type="inferred from homology"/>
<evidence type="ECO:0000256" key="1">
    <source>
        <dbReference type="ARBA" id="ARBA00010923"/>
    </source>
</evidence>
<protein>
    <submittedName>
        <fullName evidence="5">Restriction endonuclease subunit S</fullName>
    </submittedName>
</protein>
<keyword evidence="5" id="KW-0378">Hydrolase</keyword>
<keyword evidence="3" id="KW-0238">DNA-binding</keyword>
<evidence type="ECO:0000256" key="2">
    <source>
        <dbReference type="ARBA" id="ARBA00022747"/>
    </source>
</evidence>
<dbReference type="SUPFAM" id="SSF116734">
    <property type="entry name" value="DNA methylase specificity domain"/>
    <property type="match status" value="2"/>
</dbReference>
<keyword evidence="6" id="KW-1185">Reference proteome</keyword>
<dbReference type="InterPro" id="IPR000055">
    <property type="entry name" value="Restrct_endonuc_typeI_TRD"/>
</dbReference>
<reference evidence="5" key="1">
    <citation type="submission" date="2020-05" db="EMBL/GenBank/DDBJ databases">
        <title>Nod-independent and nitrogen-fixing Bradyrhizobium aeschynomene sp. nov. isolated from nodules of Aeschynomene indica.</title>
        <authorList>
            <person name="Zhang Z."/>
        </authorList>
    </citation>
    <scope>NUCLEOTIDE SEQUENCE</scope>
    <source>
        <strain evidence="5">83012</strain>
    </source>
</reference>
<dbReference type="PANTHER" id="PTHR43140">
    <property type="entry name" value="TYPE-1 RESTRICTION ENZYME ECOKI SPECIFICITY PROTEIN"/>
    <property type="match status" value="1"/>
</dbReference>